<dbReference type="Proteomes" id="UP000664344">
    <property type="component" value="Unassembled WGS sequence"/>
</dbReference>
<feature type="domain" description="MOSC" evidence="1">
    <location>
        <begin position="111"/>
        <end position="261"/>
    </location>
</feature>
<organism evidence="2 3">
    <name type="scientific">Marinobacter daepoensis</name>
    <dbReference type="NCBI Taxonomy" id="262077"/>
    <lineage>
        <taxon>Bacteria</taxon>
        <taxon>Pseudomonadati</taxon>
        <taxon>Pseudomonadota</taxon>
        <taxon>Gammaproteobacteria</taxon>
        <taxon>Pseudomonadales</taxon>
        <taxon>Marinobacteraceae</taxon>
        <taxon>Marinobacter</taxon>
    </lineage>
</organism>
<dbReference type="Pfam" id="PF03473">
    <property type="entry name" value="MOSC"/>
    <property type="match status" value="1"/>
</dbReference>
<evidence type="ECO:0000313" key="2">
    <source>
        <dbReference type="EMBL" id="MBN7769233.1"/>
    </source>
</evidence>
<dbReference type="InterPro" id="IPR011037">
    <property type="entry name" value="Pyrv_Knase-like_insert_dom_sf"/>
</dbReference>
<dbReference type="EMBL" id="JAFKDB010000008">
    <property type="protein sequence ID" value="MBN7769233.1"/>
    <property type="molecule type" value="Genomic_DNA"/>
</dbReference>
<dbReference type="PROSITE" id="PS51340">
    <property type="entry name" value="MOSC"/>
    <property type="match status" value="1"/>
</dbReference>
<accession>A0ABS3BBJ6</accession>
<reference evidence="2 3" key="1">
    <citation type="submission" date="2021-02" db="EMBL/GenBank/DDBJ databases">
        <title>PHA producing bacteria isolated from coastal sediment in Guangdong, Shenzhen.</title>
        <authorList>
            <person name="Zheng W."/>
            <person name="Yu S."/>
            <person name="Huang Y."/>
        </authorList>
    </citation>
    <scope>NUCLEOTIDE SEQUENCE [LARGE SCALE GENOMIC DNA]</scope>
    <source>
        <strain evidence="2 3">TN21-5</strain>
    </source>
</reference>
<dbReference type="SUPFAM" id="SSF141673">
    <property type="entry name" value="MOSC N-terminal domain-like"/>
    <property type="match status" value="1"/>
</dbReference>
<proteinExistence type="predicted"/>
<dbReference type="InterPro" id="IPR005303">
    <property type="entry name" value="MOCOS_middle"/>
</dbReference>
<dbReference type="PANTHER" id="PTHR14237">
    <property type="entry name" value="MOLYBDOPTERIN COFACTOR SULFURASE MOSC"/>
    <property type="match status" value="1"/>
</dbReference>
<dbReference type="InterPro" id="IPR005302">
    <property type="entry name" value="MoCF_Sase_C"/>
</dbReference>
<dbReference type="RefSeq" id="WP_206556877.1">
    <property type="nucleotide sequence ID" value="NZ_JAFKDB010000008.1"/>
</dbReference>
<dbReference type="SUPFAM" id="SSF50800">
    <property type="entry name" value="PK beta-barrel domain-like"/>
    <property type="match status" value="1"/>
</dbReference>
<keyword evidence="3" id="KW-1185">Reference proteome</keyword>
<dbReference type="Pfam" id="PF03476">
    <property type="entry name" value="MOSC_N"/>
    <property type="match status" value="1"/>
</dbReference>
<name>A0ABS3BBJ6_9GAMM</name>
<gene>
    <name evidence="2" type="ORF">JYP53_04850</name>
</gene>
<comment type="caution">
    <text evidence="2">The sequence shown here is derived from an EMBL/GenBank/DDBJ whole genome shotgun (WGS) entry which is preliminary data.</text>
</comment>
<evidence type="ECO:0000313" key="3">
    <source>
        <dbReference type="Proteomes" id="UP000664344"/>
    </source>
</evidence>
<protein>
    <submittedName>
        <fullName evidence="2">MOSC domain-containing protein</fullName>
    </submittedName>
</protein>
<sequence>MKVRSLYIYPVKSLAGIPVTRLELDEFGPRGDRRWMLVDDQNRFITQRQLPQLANVRTSLEEGCVVVQIPEEGRYRLEPGSETAGVTVWKDQVVGTMGAEAAGLALSRYCGTSLRFVYMDDDSYRRVDREWVSEPRRVGFADGFPFLVVNQSSLEELNSRLELAIDMRRFRPNIVIEGADAWEEDVWQTMRIGDVQLQLVKPCSRCVMTTVDPDTGKKDTDVQPLKTLAGYRKTPNGIIFGQNAVHDSVGTIAVGDSVTVLKQEN</sequence>
<evidence type="ECO:0000259" key="1">
    <source>
        <dbReference type="PROSITE" id="PS51340"/>
    </source>
</evidence>
<dbReference type="PANTHER" id="PTHR14237:SF19">
    <property type="entry name" value="MITOCHONDRIAL AMIDOXIME REDUCING COMPONENT 1"/>
    <property type="match status" value="1"/>
</dbReference>